<feature type="transmembrane region" description="Helical" evidence="1">
    <location>
        <begin position="107"/>
        <end position="126"/>
    </location>
</feature>
<gene>
    <name evidence="2" type="ORF">SD71_18570</name>
</gene>
<dbReference type="EMBL" id="JXAL01000028">
    <property type="protein sequence ID" value="KIL34637.1"/>
    <property type="molecule type" value="Genomic_DNA"/>
</dbReference>
<evidence type="ECO:0000313" key="2">
    <source>
        <dbReference type="EMBL" id="KIL34637.1"/>
    </source>
</evidence>
<sequence length="132" mass="14655">MSAFWGSLVHAYAFLAVVPVIPFLVVYWIVKARGGDRKKAIRAAIDVTNAFLIGCVAMLLNRRLSTDFGLYFIILLLLIGGGLIGNAQNRIRGKVDTGKLVRGVWRLTFFLMGIMYLLLMSLEIILPPDVKS</sequence>
<keyword evidence="3" id="KW-1185">Reference proteome</keyword>
<keyword evidence="1" id="KW-0812">Transmembrane</keyword>
<reference evidence="2 3" key="1">
    <citation type="submission" date="2014-12" db="EMBL/GenBank/DDBJ databases">
        <title>Draft genome sequence of Cohnella kolymensis strain B-2846.</title>
        <authorList>
            <person name="Karlyshev A.V."/>
            <person name="Kudryashova E.B."/>
        </authorList>
    </citation>
    <scope>NUCLEOTIDE SEQUENCE [LARGE SCALE GENOMIC DNA]</scope>
    <source>
        <strain evidence="2 3">VKM B-2846</strain>
    </source>
</reference>
<evidence type="ECO:0000313" key="3">
    <source>
        <dbReference type="Proteomes" id="UP000054526"/>
    </source>
</evidence>
<feature type="transmembrane region" description="Helical" evidence="1">
    <location>
        <begin position="42"/>
        <end position="62"/>
    </location>
</feature>
<feature type="transmembrane region" description="Helical" evidence="1">
    <location>
        <begin position="68"/>
        <end position="87"/>
    </location>
</feature>
<feature type="transmembrane region" description="Helical" evidence="1">
    <location>
        <begin position="12"/>
        <end position="30"/>
    </location>
</feature>
<name>A0ABR5A0Q2_9BACL</name>
<accession>A0ABR5A0Q2</accession>
<protein>
    <recommendedName>
        <fullName evidence="4">DUF3397 domain-containing protein</fullName>
    </recommendedName>
</protein>
<proteinExistence type="predicted"/>
<dbReference type="Pfam" id="PF11877">
    <property type="entry name" value="DUF3397"/>
    <property type="match status" value="1"/>
</dbReference>
<dbReference type="InterPro" id="IPR024515">
    <property type="entry name" value="DUF3397"/>
</dbReference>
<organism evidence="2 3">
    <name type="scientific">Cohnella kolymensis</name>
    <dbReference type="NCBI Taxonomy" id="1590652"/>
    <lineage>
        <taxon>Bacteria</taxon>
        <taxon>Bacillati</taxon>
        <taxon>Bacillota</taxon>
        <taxon>Bacilli</taxon>
        <taxon>Bacillales</taxon>
        <taxon>Paenibacillaceae</taxon>
        <taxon>Cohnella</taxon>
    </lineage>
</organism>
<dbReference type="RefSeq" id="WP_041066575.1">
    <property type="nucleotide sequence ID" value="NZ_JXAL01000028.1"/>
</dbReference>
<evidence type="ECO:0000256" key="1">
    <source>
        <dbReference type="SAM" id="Phobius"/>
    </source>
</evidence>
<dbReference type="Proteomes" id="UP000054526">
    <property type="component" value="Unassembled WGS sequence"/>
</dbReference>
<comment type="caution">
    <text evidence="2">The sequence shown here is derived from an EMBL/GenBank/DDBJ whole genome shotgun (WGS) entry which is preliminary data.</text>
</comment>
<keyword evidence="1" id="KW-0472">Membrane</keyword>
<keyword evidence="1" id="KW-1133">Transmembrane helix</keyword>
<evidence type="ECO:0008006" key="4">
    <source>
        <dbReference type="Google" id="ProtNLM"/>
    </source>
</evidence>